<evidence type="ECO:0000256" key="3">
    <source>
        <dbReference type="SAM" id="SignalP"/>
    </source>
</evidence>
<keyword evidence="3" id="KW-0732">Signal</keyword>
<protein>
    <submittedName>
        <fullName evidence="5">PEGA domain-containing protein</fullName>
    </submittedName>
</protein>
<sequence>MYTTRLFLVLALALSVSAEAQTSRRSKKSKSKKPAITKPVPMTQEPDAEPAPSDPGEDPAPTSQIAPEPTATKPAEPAPPPAKPAANSTVVLAVARTANAQPSAARIQAELHDLLGQKPDVQVIDLASAFPPPEPASLKEADALYEQGKEQYDNLDPEAAAGKFLAAADAYEKYPGELKPERLGNTFIFLGASQLLNGDKEAAKRSFVRALAANPGAQPETAMFGADVQTAFTDAQQEFNAQGKGTLTIDSQPSGARVTVRGEDLGVTPLKNVEVHAGRHPVVISLPGYVPYASYPQVAPGKSADLKPQLEPLPAMAAVIDAAAKATTERAFDSDRMPPEASLIAEKVGARYVVLAAVTQKKTNPAEAELQVWDVQTKNRMRGVEIELQSKDPEVGTVAAANRVYSFMTGAMLPGSESASSSSSTVQVMKKPWFWAAVVGGAAVVTGGIIYATQDRGGRPNGPVSGFPGWGF</sequence>
<reference evidence="5 6" key="1">
    <citation type="submission" date="2023-12" db="EMBL/GenBank/DDBJ databases">
        <title>the genome sequence of Hyalangium sp. s54d21.</title>
        <authorList>
            <person name="Zhang X."/>
        </authorList>
    </citation>
    <scope>NUCLEOTIDE SEQUENCE [LARGE SCALE GENOMIC DNA]</scope>
    <source>
        <strain evidence="6">s54d21</strain>
    </source>
</reference>
<dbReference type="Pfam" id="PF08308">
    <property type="entry name" value="PEGA"/>
    <property type="match status" value="1"/>
</dbReference>
<dbReference type="EMBL" id="JAXIVS010000001">
    <property type="protein sequence ID" value="MDY7225490.1"/>
    <property type="molecule type" value="Genomic_DNA"/>
</dbReference>
<evidence type="ECO:0000256" key="1">
    <source>
        <dbReference type="SAM" id="MobiDB-lite"/>
    </source>
</evidence>
<dbReference type="Proteomes" id="UP001291309">
    <property type="component" value="Unassembled WGS sequence"/>
</dbReference>
<keyword evidence="6" id="KW-1185">Reference proteome</keyword>
<dbReference type="RefSeq" id="WP_321544200.1">
    <property type="nucleotide sequence ID" value="NZ_JAXIVS010000001.1"/>
</dbReference>
<evidence type="ECO:0000256" key="2">
    <source>
        <dbReference type="SAM" id="Phobius"/>
    </source>
</evidence>
<evidence type="ECO:0000313" key="5">
    <source>
        <dbReference type="EMBL" id="MDY7225490.1"/>
    </source>
</evidence>
<accession>A0ABU5H054</accession>
<feature type="region of interest" description="Disordered" evidence="1">
    <location>
        <begin position="18"/>
        <end position="86"/>
    </location>
</feature>
<name>A0ABU5H054_9BACT</name>
<keyword evidence="2" id="KW-0812">Transmembrane</keyword>
<feature type="domain" description="PEGA" evidence="4">
    <location>
        <begin position="245"/>
        <end position="311"/>
    </location>
</feature>
<feature type="compositionally biased region" description="Basic residues" evidence="1">
    <location>
        <begin position="24"/>
        <end position="35"/>
    </location>
</feature>
<feature type="compositionally biased region" description="Low complexity" evidence="1">
    <location>
        <begin position="66"/>
        <end position="75"/>
    </location>
</feature>
<organism evidence="5 6">
    <name type="scientific">Hyalangium rubrum</name>
    <dbReference type="NCBI Taxonomy" id="3103134"/>
    <lineage>
        <taxon>Bacteria</taxon>
        <taxon>Pseudomonadati</taxon>
        <taxon>Myxococcota</taxon>
        <taxon>Myxococcia</taxon>
        <taxon>Myxococcales</taxon>
        <taxon>Cystobacterineae</taxon>
        <taxon>Archangiaceae</taxon>
        <taxon>Hyalangium</taxon>
    </lineage>
</organism>
<dbReference type="InterPro" id="IPR013229">
    <property type="entry name" value="PEGA"/>
</dbReference>
<keyword evidence="2" id="KW-0472">Membrane</keyword>
<comment type="caution">
    <text evidence="5">The sequence shown here is derived from an EMBL/GenBank/DDBJ whole genome shotgun (WGS) entry which is preliminary data.</text>
</comment>
<evidence type="ECO:0000259" key="4">
    <source>
        <dbReference type="Pfam" id="PF08308"/>
    </source>
</evidence>
<gene>
    <name evidence="5" type="ORF">SYV04_03815</name>
</gene>
<feature type="transmembrane region" description="Helical" evidence="2">
    <location>
        <begin position="433"/>
        <end position="452"/>
    </location>
</feature>
<evidence type="ECO:0000313" key="6">
    <source>
        <dbReference type="Proteomes" id="UP001291309"/>
    </source>
</evidence>
<keyword evidence="2" id="KW-1133">Transmembrane helix</keyword>
<feature type="signal peptide" evidence="3">
    <location>
        <begin position="1"/>
        <end position="20"/>
    </location>
</feature>
<feature type="chain" id="PRO_5045686576" evidence="3">
    <location>
        <begin position="21"/>
        <end position="472"/>
    </location>
</feature>
<proteinExistence type="predicted"/>